<dbReference type="Proteomes" id="UP000053750">
    <property type="component" value="Unassembled WGS sequence"/>
</dbReference>
<name>A0A9W5S0B4_9BACL</name>
<proteinExistence type="predicted"/>
<dbReference type="InterPro" id="IPR014824">
    <property type="entry name" value="Nfu/NifU_N"/>
</dbReference>
<accession>A0A9W5S0B4</accession>
<feature type="domain" description="Scaffold protein Nfu/NifU N-terminal" evidence="1">
    <location>
        <begin position="4"/>
        <end position="90"/>
    </location>
</feature>
<organism evidence="2 3">
    <name type="scientific">Paenibacillus darwinianus</name>
    <dbReference type="NCBI Taxonomy" id="1380763"/>
    <lineage>
        <taxon>Bacteria</taxon>
        <taxon>Bacillati</taxon>
        <taxon>Bacillota</taxon>
        <taxon>Bacilli</taxon>
        <taxon>Bacillales</taxon>
        <taxon>Paenibacillaceae</taxon>
        <taxon>Paenibacillus</taxon>
    </lineage>
</organism>
<reference evidence="2 3" key="1">
    <citation type="submission" date="2014-02" db="EMBL/GenBank/DDBJ databases">
        <title>Genome sequence of Paenibacillus darwinianus reveals adaptive mechanisms for survival in Antarctic soils.</title>
        <authorList>
            <person name="Dsouza M."/>
            <person name="Taylor M.W."/>
            <person name="Turner S.J."/>
            <person name="Aislabie J."/>
        </authorList>
    </citation>
    <scope>NUCLEOTIDE SEQUENCE [LARGE SCALE GENOMIC DNA]</scope>
    <source>
        <strain evidence="2 3">CE1</strain>
    </source>
</reference>
<dbReference type="Gene3D" id="3.30.1370.70">
    <property type="entry name" value="Scaffold protein Nfu/NifU, N-terminal domain"/>
    <property type="match status" value="1"/>
</dbReference>
<dbReference type="Pfam" id="PF08712">
    <property type="entry name" value="Nfu_N"/>
    <property type="match status" value="1"/>
</dbReference>
<dbReference type="Pfam" id="PF13769">
    <property type="entry name" value="Virulence_fact"/>
    <property type="match status" value="1"/>
</dbReference>
<dbReference type="InterPro" id="IPR025989">
    <property type="entry name" value="Virulence_F_dom"/>
</dbReference>
<dbReference type="InterPro" id="IPR036498">
    <property type="entry name" value="Nfu/NifU_N_sf"/>
</dbReference>
<evidence type="ECO:0000313" key="2">
    <source>
        <dbReference type="EMBL" id="EXX87583.1"/>
    </source>
</evidence>
<evidence type="ECO:0000313" key="3">
    <source>
        <dbReference type="Proteomes" id="UP000053750"/>
    </source>
</evidence>
<protein>
    <submittedName>
        <fullName evidence="2">Virulence factor</fullName>
    </submittedName>
</protein>
<gene>
    <name evidence="2" type="ORF">BG53_03930</name>
</gene>
<comment type="caution">
    <text evidence="2">The sequence shown here is derived from an EMBL/GenBank/DDBJ whole genome shotgun (WGS) entry which is preliminary data.</text>
</comment>
<dbReference type="SUPFAM" id="SSF110836">
    <property type="entry name" value="Hypothetical protein SAV1430"/>
    <property type="match status" value="1"/>
</dbReference>
<dbReference type="SMART" id="SM00932">
    <property type="entry name" value="Nfu_N"/>
    <property type="match status" value="1"/>
</dbReference>
<sequence>MKLLSIEPTPSPNSMKLNVDERWPSGRRASYTLERRDEAPEPLRGLLGIEGVRGVFRTADFIALDRKPGADWQRILGEARRLFDAAEAEGGGAASGPGGVGGEGEGFGEAHVLVQMYRGIPMQVRVRLGDTEARAALPEQFGAAVREAAGGTMIMERRLEEYGVRYGEPDEIAAEVAQELAAAYTAERLAELVSAAK</sequence>
<keyword evidence="3" id="KW-1185">Reference proteome</keyword>
<dbReference type="RefSeq" id="WP_036716176.1">
    <property type="nucleotide sequence ID" value="NZ_KK082260.1"/>
</dbReference>
<evidence type="ECO:0000259" key="1">
    <source>
        <dbReference type="SMART" id="SM00932"/>
    </source>
</evidence>
<dbReference type="EMBL" id="JFHU01000152">
    <property type="protein sequence ID" value="EXX87583.1"/>
    <property type="molecule type" value="Genomic_DNA"/>
</dbReference>
<dbReference type="AlphaFoldDB" id="A0A9W5S0B4"/>
<feature type="non-terminal residue" evidence="2">
    <location>
        <position position="197"/>
    </location>
</feature>